<feature type="transmembrane region" description="Helical" evidence="1">
    <location>
        <begin position="150"/>
        <end position="167"/>
    </location>
</feature>
<feature type="transmembrane region" description="Helical" evidence="1">
    <location>
        <begin position="31"/>
        <end position="52"/>
    </location>
</feature>
<dbReference type="InterPro" id="IPR002656">
    <property type="entry name" value="Acyl_transf_3_dom"/>
</dbReference>
<feature type="transmembrane region" description="Helical" evidence="1">
    <location>
        <begin position="127"/>
        <end position="144"/>
    </location>
</feature>
<dbReference type="RefSeq" id="WP_133496105.1">
    <property type="nucleotide sequence ID" value="NZ_BMLU01000009.1"/>
</dbReference>
<feature type="transmembrane region" description="Helical" evidence="1">
    <location>
        <begin position="201"/>
        <end position="223"/>
    </location>
</feature>
<dbReference type="PANTHER" id="PTHR23028">
    <property type="entry name" value="ACETYLTRANSFERASE"/>
    <property type="match status" value="1"/>
</dbReference>
<evidence type="ECO:0000313" key="3">
    <source>
        <dbReference type="EMBL" id="TDN80624.1"/>
    </source>
</evidence>
<organism evidence="3 4">
    <name type="scientific">Stakelama pacifica</name>
    <dbReference type="NCBI Taxonomy" id="517720"/>
    <lineage>
        <taxon>Bacteria</taxon>
        <taxon>Pseudomonadati</taxon>
        <taxon>Pseudomonadota</taxon>
        <taxon>Alphaproteobacteria</taxon>
        <taxon>Sphingomonadales</taxon>
        <taxon>Sphingomonadaceae</taxon>
        <taxon>Stakelama</taxon>
    </lineage>
</organism>
<feature type="transmembrane region" description="Helical" evidence="1">
    <location>
        <begin position="291"/>
        <end position="313"/>
    </location>
</feature>
<evidence type="ECO:0000313" key="4">
    <source>
        <dbReference type="Proteomes" id="UP000295493"/>
    </source>
</evidence>
<accession>A0A4R6FJB8</accession>
<dbReference type="GO" id="GO:0000271">
    <property type="term" value="P:polysaccharide biosynthetic process"/>
    <property type="evidence" value="ECO:0007669"/>
    <property type="project" value="TreeGrafter"/>
</dbReference>
<dbReference type="OrthoDB" id="9796461at2"/>
<keyword evidence="1" id="KW-1133">Transmembrane helix</keyword>
<comment type="caution">
    <text evidence="3">The sequence shown here is derived from an EMBL/GenBank/DDBJ whole genome shotgun (WGS) entry which is preliminary data.</text>
</comment>
<feature type="transmembrane region" description="Helical" evidence="1">
    <location>
        <begin position="7"/>
        <end position="25"/>
    </location>
</feature>
<keyword evidence="1" id="KW-0812">Transmembrane</keyword>
<dbReference type="Proteomes" id="UP000295493">
    <property type="component" value="Unassembled WGS sequence"/>
</dbReference>
<dbReference type="InterPro" id="IPR050879">
    <property type="entry name" value="Acyltransferase_3"/>
</dbReference>
<dbReference type="PANTHER" id="PTHR23028:SF131">
    <property type="entry name" value="BLR2367 PROTEIN"/>
    <property type="match status" value="1"/>
</dbReference>
<dbReference type="GO" id="GO:0016747">
    <property type="term" value="F:acyltransferase activity, transferring groups other than amino-acyl groups"/>
    <property type="evidence" value="ECO:0007669"/>
    <property type="project" value="InterPro"/>
</dbReference>
<gene>
    <name evidence="3" type="ORF">EV664_10912</name>
</gene>
<feature type="transmembrane region" description="Helical" evidence="1">
    <location>
        <begin position="73"/>
        <end position="91"/>
    </location>
</feature>
<dbReference type="EMBL" id="SNWD01000009">
    <property type="protein sequence ID" value="TDN80624.1"/>
    <property type="molecule type" value="Genomic_DNA"/>
</dbReference>
<feature type="transmembrane region" description="Helical" evidence="1">
    <location>
        <begin position="267"/>
        <end position="284"/>
    </location>
</feature>
<evidence type="ECO:0000259" key="2">
    <source>
        <dbReference type="Pfam" id="PF01757"/>
    </source>
</evidence>
<dbReference type="Pfam" id="PF01757">
    <property type="entry name" value="Acyl_transf_3"/>
    <property type="match status" value="1"/>
</dbReference>
<evidence type="ECO:0000256" key="1">
    <source>
        <dbReference type="SAM" id="Phobius"/>
    </source>
</evidence>
<name>A0A4R6FJB8_9SPHN</name>
<keyword evidence="4" id="KW-1185">Reference proteome</keyword>
<protein>
    <submittedName>
        <fullName evidence="3">Exopolysaccharide production protein ExoZ</fullName>
    </submittedName>
</protein>
<dbReference type="AlphaFoldDB" id="A0A4R6FJB8"/>
<proteinExistence type="predicted"/>
<feature type="transmembrane region" description="Helical" evidence="1">
    <location>
        <begin position="230"/>
        <end position="247"/>
    </location>
</feature>
<dbReference type="GO" id="GO:0016020">
    <property type="term" value="C:membrane"/>
    <property type="evidence" value="ECO:0007669"/>
    <property type="project" value="TreeGrafter"/>
</dbReference>
<keyword evidence="1" id="KW-0472">Membrane</keyword>
<reference evidence="3 4" key="1">
    <citation type="submission" date="2019-03" db="EMBL/GenBank/DDBJ databases">
        <title>Genomic Encyclopedia of Type Strains, Phase IV (KMG-IV): sequencing the most valuable type-strain genomes for metagenomic binning, comparative biology and taxonomic classification.</title>
        <authorList>
            <person name="Goeker M."/>
        </authorList>
    </citation>
    <scope>NUCLEOTIDE SEQUENCE [LARGE SCALE GENOMIC DNA]</scope>
    <source>
        <strain evidence="3 4">DSM 25059</strain>
    </source>
</reference>
<sequence length="343" mass="38273">MNKIIGLQYLRAIAVLGVVAFHAAGRVGIDLVIGEAGVDIFFVLSGFLMVAITNEKTLPAKFILDRFRRIAPSYWAATVAMVLGALIGMFPRAKIEAGHILASFLFIPAVSPSLGKIYPILVQGWTLNYEIFFYLLFSLVLFIRLERIRVFVLAAMLTSLVLAGLVSQNHGTLVTFYTNPILLEFLAGALLGSVWKTRESFPAWMGFPFCFLAGFLFILVEFLNVEATRILIFGVPSLLLVAGTLVIEKKYGVRRYFIPLLIGDASYSIYLWHTFALSIALKIGQMLRLESVSIVIFATAAGVFAGILAYWWVEKPLHRFVSKRRFTKEIPNFESPEKQGQMS</sequence>
<feature type="domain" description="Acyltransferase 3" evidence="2">
    <location>
        <begin position="5"/>
        <end position="311"/>
    </location>
</feature>